<feature type="region of interest" description="Disordered" evidence="1">
    <location>
        <begin position="30"/>
        <end position="78"/>
    </location>
</feature>
<feature type="region of interest" description="Disordered" evidence="1">
    <location>
        <begin position="304"/>
        <end position="345"/>
    </location>
</feature>
<comment type="caution">
    <text evidence="2">The sequence shown here is derived from an EMBL/GenBank/DDBJ whole genome shotgun (WGS) entry which is preliminary data.</text>
</comment>
<organism evidence="2 3">
    <name type="scientific">Cylindrotheca closterium</name>
    <dbReference type="NCBI Taxonomy" id="2856"/>
    <lineage>
        <taxon>Eukaryota</taxon>
        <taxon>Sar</taxon>
        <taxon>Stramenopiles</taxon>
        <taxon>Ochrophyta</taxon>
        <taxon>Bacillariophyta</taxon>
        <taxon>Bacillariophyceae</taxon>
        <taxon>Bacillariophycidae</taxon>
        <taxon>Bacillariales</taxon>
        <taxon>Bacillariaceae</taxon>
        <taxon>Cylindrotheca</taxon>
    </lineage>
</organism>
<evidence type="ECO:0000313" key="2">
    <source>
        <dbReference type="EMBL" id="CAJ1935296.1"/>
    </source>
</evidence>
<reference evidence="2" key="1">
    <citation type="submission" date="2023-08" db="EMBL/GenBank/DDBJ databases">
        <authorList>
            <person name="Audoor S."/>
            <person name="Bilcke G."/>
        </authorList>
    </citation>
    <scope>NUCLEOTIDE SEQUENCE</scope>
</reference>
<feature type="compositionally biased region" description="Basic and acidic residues" evidence="1">
    <location>
        <begin position="320"/>
        <end position="330"/>
    </location>
</feature>
<dbReference type="Proteomes" id="UP001295423">
    <property type="component" value="Unassembled WGS sequence"/>
</dbReference>
<dbReference type="EMBL" id="CAKOGP040000446">
    <property type="protein sequence ID" value="CAJ1935296.1"/>
    <property type="molecule type" value="Genomic_DNA"/>
</dbReference>
<dbReference type="AlphaFoldDB" id="A0AAD2CNJ6"/>
<evidence type="ECO:0000256" key="1">
    <source>
        <dbReference type="SAM" id="MobiDB-lite"/>
    </source>
</evidence>
<feature type="compositionally biased region" description="Basic and acidic residues" evidence="1">
    <location>
        <begin position="124"/>
        <end position="158"/>
    </location>
</feature>
<accession>A0AAD2CNJ6</accession>
<feature type="region of interest" description="Disordered" evidence="1">
    <location>
        <begin position="121"/>
        <end position="226"/>
    </location>
</feature>
<name>A0AAD2CNJ6_9STRA</name>
<gene>
    <name evidence="2" type="ORF">CYCCA115_LOCUS4631</name>
</gene>
<feature type="compositionally biased region" description="Basic and acidic residues" evidence="1">
    <location>
        <begin position="36"/>
        <end position="74"/>
    </location>
</feature>
<sequence length="443" mass="49774">MVSSSTMHNFPSPWRINHAGEVVRDVNAEESLQKVSPERDSFFGSDADAKKNNMKGKKESWFRIVPKKSDKNGDDSSNFQAIENMLDNMQCFSCGPMGENTGDGKKKTRFLPTLTILSKKGVKTTRDDKSKKEKVKKKEEAAASKDLQKGPTKDEHRAKWFHKKKHEDDPKSTSYDIWAAVMPSPITEAGDEQKKKKEKQSKKSKLQWFRLSSKSKKGEKVPTEEKAKEFDLTALSSMITALVNREAEQQSENNKGESSKAMTEQAGSEKATATEISHDTDSNLTQWYERLKSEGEGYIRFVTGSDPVAEEDSQAPRTATDTKDTLKQDDASLDGTIRSHGSDSTSTWVTEFSSYEVPSLLQELKLLTSFHSTKSRTRHAKASMTPQEDEKFLLRKIANDPSVRRNSCCGKDNTLTLQTLGKEGTRDHGFKVKIHEDRALCEV</sequence>
<keyword evidence="3" id="KW-1185">Reference proteome</keyword>
<feature type="region of interest" description="Disordered" evidence="1">
    <location>
        <begin position="243"/>
        <end position="283"/>
    </location>
</feature>
<proteinExistence type="predicted"/>
<feature type="compositionally biased region" description="Basic residues" evidence="1">
    <location>
        <begin position="196"/>
        <end position="205"/>
    </location>
</feature>
<feature type="compositionally biased region" description="Basic and acidic residues" evidence="1">
    <location>
        <begin position="216"/>
        <end position="226"/>
    </location>
</feature>
<protein>
    <submittedName>
        <fullName evidence="2">Uncharacterized protein</fullName>
    </submittedName>
</protein>
<evidence type="ECO:0000313" key="3">
    <source>
        <dbReference type="Proteomes" id="UP001295423"/>
    </source>
</evidence>